<proteinExistence type="predicted"/>
<sequence>MGPFFITFVKIKVMDFSIQPILETNKVRLVPLQESDFERLYQVASDPLVWEQHPNKNRFQRDIFRNFFDGAMISEGAFIIIDKVSNEVAGSTRFYSYDEDENSIFIGYTFYGRKFWGGQLNPIVKKMMLNYIFQYVDLVKFHVGAENWRSRKAMEKLGAEFKGEVMVAYHGEPTKQNVEYWIKKENWK</sequence>
<dbReference type="PANTHER" id="PTHR43610">
    <property type="entry name" value="BLL6696 PROTEIN"/>
    <property type="match status" value="1"/>
</dbReference>
<dbReference type="AlphaFoldDB" id="A0A644SL71"/>
<dbReference type="SUPFAM" id="SSF55729">
    <property type="entry name" value="Acyl-CoA N-acyltransferases (Nat)"/>
    <property type="match status" value="1"/>
</dbReference>
<evidence type="ECO:0000259" key="1">
    <source>
        <dbReference type="PROSITE" id="PS51186"/>
    </source>
</evidence>
<dbReference type="PANTHER" id="PTHR43610:SF1">
    <property type="entry name" value="N-ACETYLTRANSFERASE DOMAIN-CONTAINING PROTEIN"/>
    <property type="match status" value="1"/>
</dbReference>
<protein>
    <recommendedName>
        <fullName evidence="1">N-acetyltransferase domain-containing protein</fullName>
    </recommendedName>
</protein>
<evidence type="ECO:0000313" key="2">
    <source>
        <dbReference type="EMBL" id="MPL55403.1"/>
    </source>
</evidence>
<dbReference type="EMBL" id="VSSQ01000001">
    <property type="protein sequence ID" value="MPL55403.1"/>
    <property type="molecule type" value="Genomic_DNA"/>
</dbReference>
<dbReference type="PROSITE" id="PS51186">
    <property type="entry name" value="GNAT"/>
    <property type="match status" value="1"/>
</dbReference>
<dbReference type="InterPro" id="IPR016181">
    <property type="entry name" value="Acyl_CoA_acyltransferase"/>
</dbReference>
<accession>A0A644SL71</accession>
<organism evidence="2">
    <name type="scientific">bioreactor metagenome</name>
    <dbReference type="NCBI Taxonomy" id="1076179"/>
    <lineage>
        <taxon>unclassified sequences</taxon>
        <taxon>metagenomes</taxon>
        <taxon>ecological metagenomes</taxon>
    </lineage>
</organism>
<name>A0A644SL71_9ZZZZ</name>
<dbReference type="InterPro" id="IPR000182">
    <property type="entry name" value="GNAT_dom"/>
</dbReference>
<feature type="domain" description="N-acetyltransferase" evidence="1">
    <location>
        <begin position="27"/>
        <end position="185"/>
    </location>
</feature>
<gene>
    <name evidence="2" type="ORF">SDC9_00874</name>
</gene>
<dbReference type="Pfam" id="PF13302">
    <property type="entry name" value="Acetyltransf_3"/>
    <property type="match status" value="1"/>
</dbReference>
<dbReference type="Gene3D" id="3.40.630.30">
    <property type="match status" value="1"/>
</dbReference>
<comment type="caution">
    <text evidence="2">The sequence shown here is derived from an EMBL/GenBank/DDBJ whole genome shotgun (WGS) entry which is preliminary data.</text>
</comment>
<dbReference type="GO" id="GO:0016747">
    <property type="term" value="F:acyltransferase activity, transferring groups other than amino-acyl groups"/>
    <property type="evidence" value="ECO:0007669"/>
    <property type="project" value="InterPro"/>
</dbReference>
<reference evidence="2" key="1">
    <citation type="submission" date="2019-08" db="EMBL/GenBank/DDBJ databases">
        <authorList>
            <person name="Kucharzyk K."/>
            <person name="Murdoch R.W."/>
            <person name="Higgins S."/>
            <person name="Loffler F."/>
        </authorList>
    </citation>
    <scope>NUCLEOTIDE SEQUENCE</scope>
</reference>